<proteinExistence type="inferred from homology"/>
<comment type="similarity">
    <text evidence="1">Belongs to the helicase family. RecQ subfamily.</text>
</comment>
<dbReference type="Gene3D" id="3.40.50.300">
    <property type="entry name" value="P-loop containing nucleotide triphosphate hydrolases"/>
    <property type="match status" value="2"/>
</dbReference>
<dbReference type="InterPro" id="IPR011545">
    <property type="entry name" value="DEAD/DEAH_box_helicase_dom"/>
</dbReference>
<dbReference type="GO" id="GO:0009378">
    <property type="term" value="F:four-way junction helicase activity"/>
    <property type="evidence" value="ECO:0007669"/>
    <property type="project" value="TreeGrafter"/>
</dbReference>
<evidence type="ECO:0000256" key="3">
    <source>
        <dbReference type="ARBA" id="ARBA00022840"/>
    </source>
</evidence>
<dbReference type="PANTHER" id="PTHR13710:SF105">
    <property type="entry name" value="ATP-DEPENDENT DNA HELICASE Q1"/>
    <property type="match status" value="1"/>
</dbReference>
<dbReference type="GO" id="GO:0000724">
    <property type="term" value="P:double-strand break repair via homologous recombination"/>
    <property type="evidence" value="ECO:0007669"/>
    <property type="project" value="TreeGrafter"/>
</dbReference>
<dbReference type="PROSITE" id="PS51194">
    <property type="entry name" value="HELICASE_CTER"/>
    <property type="match status" value="1"/>
</dbReference>
<keyword evidence="4" id="KW-0238">DNA-binding</keyword>
<dbReference type="Pfam" id="PF00270">
    <property type="entry name" value="DEAD"/>
    <property type="match status" value="1"/>
</dbReference>
<reference evidence="11" key="1">
    <citation type="submission" date="2023-03" db="EMBL/GenBank/DDBJ databases">
        <title>Massive genome expansion in bonnet fungi (Mycena s.s.) driven by repeated elements and novel gene families across ecological guilds.</title>
        <authorList>
            <consortium name="Lawrence Berkeley National Laboratory"/>
            <person name="Harder C.B."/>
            <person name="Miyauchi S."/>
            <person name="Viragh M."/>
            <person name="Kuo A."/>
            <person name="Thoen E."/>
            <person name="Andreopoulos B."/>
            <person name="Lu D."/>
            <person name="Skrede I."/>
            <person name="Drula E."/>
            <person name="Henrissat B."/>
            <person name="Morin E."/>
            <person name="Kohler A."/>
            <person name="Barry K."/>
            <person name="LaButti K."/>
            <person name="Morin E."/>
            <person name="Salamov A."/>
            <person name="Lipzen A."/>
            <person name="Mereny Z."/>
            <person name="Hegedus B."/>
            <person name="Baldrian P."/>
            <person name="Stursova M."/>
            <person name="Weitz H."/>
            <person name="Taylor A."/>
            <person name="Grigoriev I.V."/>
            <person name="Nagy L.G."/>
            <person name="Martin F."/>
            <person name="Kauserud H."/>
        </authorList>
    </citation>
    <scope>NUCLEOTIDE SEQUENCE</scope>
    <source>
        <strain evidence="11">9144</strain>
    </source>
</reference>
<dbReference type="GO" id="GO:0003677">
    <property type="term" value="F:DNA binding"/>
    <property type="evidence" value="ECO:0007669"/>
    <property type="project" value="UniProtKB-KW"/>
</dbReference>
<feature type="domain" description="Helicase C-terminal" evidence="10">
    <location>
        <begin position="1056"/>
        <end position="1227"/>
    </location>
</feature>
<evidence type="ECO:0000256" key="5">
    <source>
        <dbReference type="ARBA" id="ARBA00023235"/>
    </source>
</evidence>
<gene>
    <name evidence="11" type="ORF">GGX14DRAFT_383379</name>
</gene>
<feature type="region of interest" description="Disordered" evidence="8">
    <location>
        <begin position="150"/>
        <end position="174"/>
    </location>
</feature>
<evidence type="ECO:0000256" key="7">
    <source>
        <dbReference type="ARBA" id="ARBA00034808"/>
    </source>
</evidence>
<dbReference type="GO" id="GO:0005524">
    <property type="term" value="F:ATP binding"/>
    <property type="evidence" value="ECO:0007669"/>
    <property type="project" value="UniProtKB-KW"/>
</dbReference>
<protein>
    <recommendedName>
        <fullName evidence="7">DNA 3'-5' helicase</fullName>
        <ecNumber evidence="7">5.6.2.4</ecNumber>
    </recommendedName>
</protein>
<comment type="catalytic activity">
    <reaction evidence="6">
        <text>Couples ATP hydrolysis with the unwinding of duplex DNA by translocating in the 3'-5' direction.</text>
        <dbReference type="EC" id="5.6.2.4"/>
    </reaction>
</comment>
<dbReference type="EMBL" id="JARJCW010000185">
    <property type="protein sequence ID" value="KAJ7187710.1"/>
    <property type="molecule type" value="Genomic_DNA"/>
</dbReference>
<dbReference type="PANTHER" id="PTHR13710">
    <property type="entry name" value="DNA HELICASE RECQ FAMILY MEMBER"/>
    <property type="match status" value="1"/>
</dbReference>
<keyword evidence="5" id="KW-0413">Isomerase</keyword>
<sequence>MHGCSLCGYTAGKKPVESHINGKPLCHSATIQTGWTAQVLNKGTSSAYIRVIPRGAAAVDAAPRTLVDDLKSFDWKAGAAEKVPTVPQVSPWLRRTGWHNHIAANDAQEIRKFVEHPKETEEHGGVLAMVQTYFADATALIPGTPELVLQHLNSPDPAKDGLSNTPLSEHQQDDETRTKYANLIISLITSLLRTTDAFTYPMSAALRTALAEIETAGIHPIFRALWMTSWMTTNECSMPDPTLCFLMLDSIQITGDFRTAKQTTQSLSSFTRAIRLACLTEGYEMVKRGESPGITDSIKTVTPSLPCIWWLDTENWTRLQYEGDEVSLDHLHEIFANMETQLVDMWENKVLLKLGLHVGYGELKDNLGNADTGYSFFDDERNPFVAEEHTLLEGIFGSLELKQEFTTDSGELNQRRCRKWLQDLAAFEELLMVTIDMCSGAPPRGTELTNTMVRNTRFRMRNIVGLGKYVALIREYTKMTAHKGADSLIPHGLNAFTADLLVQLHALARPLARVFASKCMPDLPDSVFNYTHLLFSGAGKEFVTQNISDCMARNSYPVLQWKLTVKSWRHVNIAYQRKHILYSLDSPEVEVNAQQSGHSRHTENMVYGLSPDSLLGVSEDRLLVFIKSSIRYQKMMKLVPGGLRLKYTDAMAGLFEKYAPPVALSNMGGVQTPVDLGAVLRQLDIEALLNRIVIHGLPNLGNTEFAAPPQALEDGLGADNHSDFIGPEDIETGPITAPLIPAVLVPAPQIPSLSIVPTALSIPTFKAMSAVEVIDLSLSDDEEEETITPLIPAVLVPAPQIPSLSIVPTALSIPTFKAMPAVEVIDLSFSEDEEEETINAFSGPSDEELLVAVRRLEGADADWKSTEQYQAAKAALALEGDVIINLPTGAGKTLPAILPSMFEDGYTIVVVPSIALMEDWDRRLSDKGLLFERFRGAYNPYLPGQAKIILVSSDMIANKPWDVAITRAMAVTGRPIIRYTFDEGQYYFMDQKFRPHAFRNPKEIRKNPAQLMVLTATANDDACEFFKDEFKLKNVTKITACSERPELNLRIYYEDNLEDMIKATKVAIHQAQNTPGQQWHPEDRILVFVKSLADGKRVSKALGAPFYHAGSEKEPGMKLTESEREKIYKDWTTAKTGVTLVCSTAIAAGTDCKRVRMTVHVGCPFEYVVFFQQCGRAGRDGEKAHNVLLAHRNARYKPKEATKHPKYGDIKGVHWMDRMVYGDMNTCTTILSTKFLTGKGLSCKTLKRSLCMRCHAAGE</sequence>
<evidence type="ECO:0000259" key="9">
    <source>
        <dbReference type="PROSITE" id="PS51192"/>
    </source>
</evidence>
<keyword evidence="12" id="KW-1185">Reference proteome</keyword>
<evidence type="ECO:0000256" key="8">
    <source>
        <dbReference type="SAM" id="MobiDB-lite"/>
    </source>
</evidence>
<evidence type="ECO:0000256" key="1">
    <source>
        <dbReference type="ARBA" id="ARBA00005446"/>
    </source>
</evidence>
<feature type="domain" description="Helicase ATP-binding" evidence="9">
    <location>
        <begin position="873"/>
        <end position="1036"/>
    </location>
</feature>
<keyword evidence="2" id="KW-0547">Nucleotide-binding</keyword>
<dbReference type="SMART" id="SM00490">
    <property type="entry name" value="HELICc"/>
    <property type="match status" value="1"/>
</dbReference>
<dbReference type="SMART" id="SM00487">
    <property type="entry name" value="DEXDc"/>
    <property type="match status" value="1"/>
</dbReference>
<dbReference type="Pfam" id="PF00271">
    <property type="entry name" value="Helicase_C"/>
    <property type="match status" value="1"/>
</dbReference>
<evidence type="ECO:0000259" key="10">
    <source>
        <dbReference type="PROSITE" id="PS51194"/>
    </source>
</evidence>
<dbReference type="SUPFAM" id="SSF52540">
    <property type="entry name" value="P-loop containing nucleoside triphosphate hydrolases"/>
    <property type="match status" value="1"/>
</dbReference>
<dbReference type="EC" id="5.6.2.4" evidence="7"/>
<evidence type="ECO:0000313" key="11">
    <source>
        <dbReference type="EMBL" id="KAJ7187710.1"/>
    </source>
</evidence>
<dbReference type="PROSITE" id="PS51192">
    <property type="entry name" value="HELICASE_ATP_BIND_1"/>
    <property type="match status" value="1"/>
</dbReference>
<dbReference type="InterPro" id="IPR001650">
    <property type="entry name" value="Helicase_C-like"/>
</dbReference>
<dbReference type="Proteomes" id="UP001219525">
    <property type="component" value="Unassembled WGS sequence"/>
</dbReference>
<dbReference type="GO" id="GO:0005694">
    <property type="term" value="C:chromosome"/>
    <property type="evidence" value="ECO:0007669"/>
    <property type="project" value="TreeGrafter"/>
</dbReference>
<dbReference type="InterPro" id="IPR014001">
    <property type="entry name" value="Helicase_ATP-bd"/>
</dbReference>
<dbReference type="GO" id="GO:0005737">
    <property type="term" value="C:cytoplasm"/>
    <property type="evidence" value="ECO:0007669"/>
    <property type="project" value="TreeGrafter"/>
</dbReference>
<dbReference type="InterPro" id="IPR027417">
    <property type="entry name" value="P-loop_NTPase"/>
</dbReference>
<organism evidence="11 12">
    <name type="scientific">Mycena pura</name>
    <dbReference type="NCBI Taxonomy" id="153505"/>
    <lineage>
        <taxon>Eukaryota</taxon>
        <taxon>Fungi</taxon>
        <taxon>Dikarya</taxon>
        <taxon>Basidiomycota</taxon>
        <taxon>Agaricomycotina</taxon>
        <taxon>Agaricomycetes</taxon>
        <taxon>Agaricomycetidae</taxon>
        <taxon>Agaricales</taxon>
        <taxon>Marasmiineae</taxon>
        <taxon>Mycenaceae</taxon>
        <taxon>Mycena</taxon>
    </lineage>
</organism>
<name>A0AAD6UKR4_9AGAR</name>
<evidence type="ECO:0000313" key="12">
    <source>
        <dbReference type="Proteomes" id="UP001219525"/>
    </source>
</evidence>
<comment type="caution">
    <text evidence="11">The sequence shown here is derived from an EMBL/GenBank/DDBJ whole genome shotgun (WGS) entry which is preliminary data.</text>
</comment>
<dbReference type="AlphaFoldDB" id="A0AAD6UKR4"/>
<accession>A0AAD6UKR4</accession>
<keyword evidence="3" id="KW-0067">ATP-binding</keyword>
<evidence type="ECO:0000256" key="2">
    <source>
        <dbReference type="ARBA" id="ARBA00022741"/>
    </source>
</evidence>
<evidence type="ECO:0000256" key="6">
    <source>
        <dbReference type="ARBA" id="ARBA00034617"/>
    </source>
</evidence>
<dbReference type="GO" id="GO:0043138">
    <property type="term" value="F:3'-5' DNA helicase activity"/>
    <property type="evidence" value="ECO:0007669"/>
    <property type="project" value="UniProtKB-EC"/>
</dbReference>
<evidence type="ECO:0000256" key="4">
    <source>
        <dbReference type="ARBA" id="ARBA00023125"/>
    </source>
</evidence>